<keyword evidence="2" id="KW-1133">Transmembrane helix</keyword>
<gene>
    <name evidence="3" type="ORF">SAMN06265360_113113</name>
</gene>
<feature type="transmembrane region" description="Helical" evidence="2">
    <location>
        <begin position="175"/>
        <end position="205"/>
    </location>
</feature>
<feature type="transmembrane region" description="Helical" evidence="2">
    <location>
        <begin position="117"/>
        <end position="143"/>
    </location>
</feature>
<keyword evidence="2" id="KW-0472">Membrane</keyword>
<feature type="transmembrane region" description="Helical" evidence="2">
    <location>
        <begin position="87"/>
        <end position="111"/>
    </location>
</feature>
<keyword evidence="4" id="KW-1185">Reference proteome</keyword>
<feature type="transmembrane region" description="Helical" evidence="2">
    <location>
        <begin position="265"/>
        <end position="287"/>
    </location>
</feature>
<evidence type="ECO:0000256" key="1">
    <source>
        <dbReference type="SAM" id="MobiDB-lite"/>
    </source>
</evidence>
<sequence length="294" mass="31292">MSEHHGSSTNRRTVTAGDRTGEERGNRLRSAARSLPGPIRNIATEVGGPLVLAGQTIRTAVREPRGYWGDVRDDTYELLKKTIVPGIFAMLGYGMLLAVFAVSIFLILGAPNRLGPIYVAILIREIAPFIAGSVVAGVVGTATTTEIGARKIREELDALRVLGQDPVRMLVLPRVIGLAIVTWVVNIIGILTIVVQGYFVATLLGGTSQAAYLTEFMLNISVPEIFANAVKMILIGLLIGFVCASKGLRATSGAEGLGRAVNQAIVISVLAVFIVSVLFNMVLLATVPEMTVSR</sequence>
<feature type="region of interest" description="Disordered" evidence="1">
    <location>
        <begin position="1"/>
        <end position="30"/>
    </location>
</feature>
<name>A0A238Y5N8_9PSEU</name>
<reference evidence="3 4" key="1">
    <citation type="submission" date="2017-06" db="EMBL/GenBank/DDBJ databases">
        <authorList>
            <person name="Kim H.J."/>
            <person name="Triplett B.A."/>
        </authorList>
    </citation>
    <scope>NUCLEOTIDE SEQUENCE [LARGE SCALE GENOMIC DNA]</scope>
    <source>
        <strain evidence="3 4">DSM 45207</strain>
    </source>
</reference>
<keyword evidence="2" id="KW-0812">Transmembrane</keyword>
<dbReference type="PANTHER" id="PTHR30188">
    <property type="entry name" value="ABC TRANSPORTER PERMEASE PROTEIN-RELATED"/>
    <property type="match status" value="1"/>
</dbReference>
<evidence type="ECO:0000256" key="2">
    <source>
        <dbReference type="SAM" id="Phobius"/>
    </source>
</evidence>
<dbReference type="Pfam" id="PF02405">
    <property type="entry name" value="MlaE"/>
    <property type="match status" value="1"/>
</dbReference>
<dbReference type="GO" id="GO:0043190">
    <property type="term" value="C:ATP-binding cassette (ABC) transporter complex"/>
    <property type="evidence" value="ECO:0007669"/>
    <property type="project" value="InterPro"/>
</dbReference>
<feature type="transmembrane region" description="Helical" evidence="2">
    <location>
        <begin position="225"/>
        <end position="244"/>
    </location>
</feature>
<dbReference type="EMBL" id="FZNW01000013">
    <property type="protein sequence ID" value="SNR65894.1"/>
    <property type="molecule type" value="Genomic_DNA"/>
</dbReference>
<proteinExistence type="predicted"/>
<accession>A0A238Y5N8</accession>
<protein>
    <submittedName>
        <fullName evidence="3">Phospholipid/cholesterol/gamma-HCH transport system permease protein</fullName>
    </submittedName>
</protein>
<dbReference type="AlphaFoldDB" id="A0A238Y5N8"/>
<dbReference type="Proteomes" id="UP000198348">
    <property type="component" value="Unassembled WGS sequence"/>
</dbReference>
<evidence type="ECO:0000313" key="3">
    <source>
        <dbReference type="EMBL" id="SNR65894.1"/>
    </source>
</evidence>
<organism evidence="3 4">
    <name type="scientific">Haloechinothrix alba</name>
    <dbReference type="NCBI Taxonomy" id="664784"/>
    <lineage>
        <taxon>Bacteria</taxon>
        <taxon>Bacillati</taxon>
        <taxon>Actinomycetota</taxon>
        <taxon>Actinomycetes</taxon>
        <taxon>Pseudonocardiales</taxon>
        <taxon>Pseudonocardiaceae</taxon>
        <taxon>Haloechinothrix</taxon>
    </lineage>
</organism>
<dbReference type="GO" id="GO:0005548">
    <property type="term" value="F:phospholipid transporter activity"/>
    <property type="evidence" value="ECO:0007669"/>
    <property type="project" value="TreeGrafter"/>
</dbReference>
<dbReference type="PANTHER" id="PTHR30188:SF4">
    <property type="entry name" value="PROTEIN TRIGALACTOSYLDIACYLGLYCEROL 1, CHLOROPLASTIC"/>
    <property type="match status" value="1"/>
</dbReference>
<evidence type="ECO:0000313" key="4">
    <source>
        <dbReference type="Proteomes" id="UP000198348"/>
    </source>
</evidence>
<dbReference type="InterPro" id="IPR030802">
    <property type="entry name" value="Permease_MalE"/>
</dbReference>